<feature type="repeat" description="ANK" evidence="1">
    <location>
        <begin position="207"/>
        <end position="239"/>
    </location>
</feature>
<dbReference type="Proteomes" id="UP001249851">
    <property type="component" value="Unassembled WGS sequence"/>
</dbReference>
<feature type="compositionally biased region" description="Polar residues" evidence="2">
    <location>
        <begin position="133"/>
        <end position="154"/>
    </location>
</feature>
<keyword evidence="1" id="KW-0040">ANK repeat</keyword>
<dbReference type="SUPFAM" id="SSF48403">
    <property type="entry name" value="Ankyrin repeat"/>
    <property type="match status" value="1"/>
</dbReference>
<feature type="repeat" description="ANK" evidence="1">
    <location>
        <begin position="240"/>
        <end position="272"/>
    </location>
</feature>
<dbReference type="InterPro" id="IPR036770">
    <property type="entry name" value="Ankyrin_rpt-contain_sf"/>
</dbReference>
<comment type="caution">
    <text evidence="3">The sequence shown here is derived from an EMBL/GenBank/DDBJ whole genome shotgun (WGS) entry which is preliminary data.</text>
</comment>
<accession>A0AAD9QLW6</accession>
<reference evidence="3" key="2">
    <citation type="journal article" date="2023" name="Science">
        <title>Genomic signatures of disease resistance in endangered staghorn corals.</title>
        <authorList>
            <person name="Vollmer S.V."/>
            <person name="Selwyn J.D."/>
            <person name="Despard B.A."/>
            <person name="Roesel C.L."/>
        </authorList>
    </citation>
    <scope>NUCLEOTIDE SEQUENCE</scope>
    <source>
        <strain evidence="3">K2</strain>
    </source>
</reference>
<organism evidence="3 4">
    <name type="scientific">Acropora cervicornis</name>
    <name type="common">Staghorn coral</name>
    <dbReference type="NCBI Taxonomy" id="6130"/>
    <lineage>
        <taxon>Eukaryota</taxon>
        <taxon>Metazoa</taxon>
        <taxon>Cnidaria</taxon>
        <taxon>Anthozoa</taxon>
        <taxon>Hexacorallia</taxon>
        <taxon>Scleractinia</taxon>
        <taxon>Astrocoeniina</taxon>
        <taxon>Acroporidae</taxon>
        <taxon>Acropora</taxon>
    </lineage>
</organism>
<dbReference type="PANTHER" id="PTHR46899:SF3">
    <property type="entry name" value="PROTEIN PHOSPHATASE 1 REGULATORY SUBUNIT 27"/>
    <property type="match status" value="1"/>
</dbReference>
<protein>
    <submittedName>
        <fullName evidence="3">Cortactin-binding protein 2</fullName>
    </submittedName>
</protein>
<dbReference type="SMART" id="SM00248">
    <property type="entry name" value="ANK"/>
    <property type="match status" value="2"/>
</dbReference>
<dbReference type="EMBL" id="JARQWQ010000024">
    <property type="protein sequence ID" value="KAK2563729.1"/>
    <property type="molecule type" value="Genomic_DNA"/>
</dbReference>
<dbReference type="Gene3D" id="1.25.40.20">
    <property type="entry name" value="Ankyrin repeat-containing domain"/>
    <property type="match status" value="1"/>
</dbReference>
<dbReference type="AlphaFoldDB" id="A0AAD9QLW6"/>
<evidence type="ECO:0000256" key="1">
    <source>
        <dbReference type="PROSITE-ProRule" id="PRU00023"/>
    </source>
</evidence>
<sequence>MANKRLFAGNERLAYFASSVERDDCKKDIATDLTADDQLMRDKKAKHRPSSVIERFLDSLKLSPKLRGKSRGTDIDCNMAKTSDGCSITTHFAPESYKHATMLTPDSRCSDTSETCDSLSDSIYSQSSDASEVRSQNTTSTDSENNRIFKQGTPSKDPKSLDNNGGPIMDEDADFLRKVVMLIKRAYDEAKALLEEQELDVNFKTPSGQSLLHIAAANADLRCVQLLLQYGANVNIKDTDGWGPLHAAVTKGNWKCAILLIEAGAEFGKYAQERIHEYYQVQQIATTFFRSLEIYV</sequence>
<keyword evidence="4" id="KW-1185">Reference proteome</keyword>
<dbReference type="InterPro" id="IPR053080">
    <property type="entry name" value="PP1_regulatory_subunit_27"/>
</dbReference>
<feature type="compositionally biased region" description="Low complexity" evidence="2">
    <location>
        <begin position="120"/>
        <end position="130"/>
    </location>
</feature>
<dbReference type="PANTHER" id="PTHR46899">
    <property type="entry name" value="PROTEIN PHOSPHATASE 1 REGULATORY SUBUNIT 27"/>
    <property type="match status" value="1"/>
</dbReference>
<evidence type="ECO:0000313" key="3">
    <source>
        <dbReference type="EMBL" id="KAK2563729.1"/>
    </source>
</evidence>
<dbReference type="Pfam" id="PF12796">
    <property type="entry name" value="Ank_2"/>
    <property type="match status" value="1"/>
</dbReference>
<evidence type="ECO:0000256" key="2">
    <source>
        <dbReference type="SAM" id="MobiDB-lite"/>
    </source>
</evidence>
<proteinExistence type="predicted"/>
<dbReference type="PROSITE" id="PS50088">
    <property type="entry name" value="ANK_REPEAT"/>
    <property type="match status" value="2"/>
</dbReference>
<name>A0AAD9QLW6_ACRCE</name>
<dbReference type="InterPro" id="IPR002110">
    <property type="entry name" value="Ankyrin_rpt"/>
</dbReference>
<evidence type="ECO:0000313" key="4">
    <source>
        <dbReference type="Proteomes" id="UP001249851"/>
    </source>
</evidence>
<gene>
    <name evidence="3" type="ORF">P5673_012715</name>
</gene>
<dbReference type="PROSITE" id="PS50297">
    <property type="entry name" value="ANK_REP_REGION"/>
    <property type="match status" value="2"/>
</dbReference>
<reference evidence="3" key="1">
    <citation type="journal article" date="2023" name="G3 (Bethesda)">
        <title>Whole genome assembly and annotation of the endangered Caribbean coral Acropora cervicornis.</title>
        <authorList>
            <person name="Selwyn J.D."/>
            <person name="Vollmer S.V."/>
        </authorList>
    </citation>
    <scope>NUCLEOTIDE SEQUENCE</scope>
    <source>
        <strain evidence="3">K2</strain>
    </source>
</reference>
<feature type="region of interest" description="Disordered" evidence="2">
    <location>
        <begin position="120"/>
        <end position="168"/>
    </location>
</feature>